<feature type="domain" description="Spore coat protein U/FanG" evidence="2">
    <location>
        <begin position="21"/>
        <end position="162"/>
    </location>
</feature>
<dbReference type="InterPro" id="IPR053167">
    <property type="entry name" value="Spore_coat_component"/>
</dbReference>
<dbReference type="RefSeq" id="WP_024910141.1">
    <property type="nucleotide sequence ID" value="NZ_CP007044.2"/>
</dbReference>
<evidence type="ECO:0000313" key="3">
    <source>
        <dbReference type="EMBL" id="AHG19222.1"/>
    </source>
</evidence>
<keyword evidence="1" id="KW-0732">Signal</keyword>
<dbReference type="KEGG" id="sfo:Z042_06020"/>
<reference evidence="3 4" key="2">
    <citation type="submission" date="2015-03" db="EMBL/GenBank/DDBJ databases">
        <authorList>
            <person name="Chan K.-G."/>
        </authorList>
    </citation>
    <scope>NUCLEOTIDE SEQUENCE [LARGE SCALE GENOMIC DNA]</scope>
    <source>
        <strain evidence="3 4">RB-25</strain>
    </source>
</reference>
<evidence type="ECO:0000256" key="1">
    <source>
        <dbReference type="SAM" id="SignalP"/>
    </source>
</evidence>
<dbReference type="SMART" id="SM00972">
    <property type="entry name" value="SCPU"/>
    <property type="match status" value="1"/>
</dbReference>
<keyword evidence="4" id="KW-1185">Reference proteome</keyword>
<organism evidence="3 4">
    <name type="scientific">Chania multitudinisentens RB-25</name>
    <dbReference type="NCBI Taxonomy" id="1441930"/>
    <lineage>
        <taxon>Bacteria</taxon>
        <taxon>Pseudomonadati</taxon>
        <taxon>Pseudomonadota</taxon>
        <taxon>Gammaproteobacteria</taxon>
        <taxon>Enterobacterales</taxon>
        <taxon>Yersiniaceae</taxon>
        <taxon>Chania</taxon>
    </lineage>
</organism>
<evidence type="ECO:0000259" key="2">
    <source>
        <dbReference type="Pfam" id="PF05229"/>
    </source>
</evidence>
<dbReference type="InterPro" id="IPR007893">
    <property type="entry name" value="Spore_coat_U/FanG"/>
</dbReference>
<dbReference type="Pfam" id="PF05229">
    <property type="entry name" value="SCPU"/>
    <property type="match status" value="2"/>
</dbReference>
<feature type="signal peptide" evidence="1">
    <location>
        <begin position="1"/>
        <end position="24"/>
    </location>
</feature>
<dbReference type="PATRIC" id="fig|1441930.4.peg.1200"/>
<dbReference type="EMBL" id="CP007044">
    <property type="protein sequence ID" value="AHG19222.1"/>
    <property type="molecule type" value="Genomic_DNA"/>
</dbReference>
<evidence type="ECO:0000313" key="4">
    <source>
        <dbReference type="Proteomes" id="UP000019030"/>
    </source>
</evidence>
<dbReference type="eggNOG" id="COG5430">
    <property type="taxonomic scope" value="Bacteria"/>
</dbReference>
<accession>W0LAC0</accession>
<proteinExistence type="predicted"/>
<gene>
    <name evidence="3" type="ORF">Z042_06020</name>
</gene>
<feature type="chain" id="PRO_5004791843" description="Spore coat protein U/FanG domain-containing protein" evidence="1">
    <location>
        <begin position="25"/>
        <end position="333"/>
    </location>
</feature>
<dbReference type="AlphaFoldDB" id="W0LAC0"/>
<name>W0LAC0_9GAMM</name>
<dbReference type="OrthoDB" id="6505076at2"/>
<sequence>MHKRMAMLAFIILVVAWGIPSAKAACSTPVVNASFGSVTSFAVNSTASTSSGSLSVNCGSSLATIFNTDTISVRLTASTFASGTQAIMKKVGDSSGDNIPITVCLSVQNCGSPMTIGAPATTFNSTQLSIFLLTGGKNFTIPLFFSTQPGQTVAAGTYTTTLSFLTNWDICTGLGVGIGGIQICVIDQNGSATLSLTVTLEVTNDCTTILAPAVNFGTAPLLSSFSSVVQTISVTCTKGSVYTVGLNDGIHAVNGVRNMASGSNLIRYDIYQSTTNNRWGSSIASQRWSSTNATSVSTNQLIRNYNYTATLLSGQTTPVEGNYSDTITVDLSF</sequence>
<protein>
    <recommendedName>
        <fullName evidence="2">Spore coat protein U/FanG domain-containing protein</fullName>
    </recommendedName>
</protein>
<dbReference type="PANTHER" id="PTHR37089:SF1">
    <property type="entry name" value="MEMBRANE PROTEIN"/>
    <property type="match status" value="1"/>
</dbReference>
<feature type="domain" description="Spore coat protein U/FanG" evidence="2">
    <location>
        <begin position="193"/>
        <end position="329"/>
    </location>
</feature>
<dbReference type="STRING" id="1441930.Z042_06020"/>
<reference evidence="3 4" key="1">
    <citation type="submission" date="2014-01" db="EMBL/GenBank/DDBJ databases">
        <title>Isolation of Serratia multitudinisentens RB-25 from Ex-Landfill site.</title>
        <authorList>
            <person name="Robson E.H.J."/>
        </authorList>
    </citation>
    <scope>NUCLEOTIDE SEQUENCE [LARGE SCALE GENOMIC DNA]</scope>
    <source>
        <strain evidence="3 4">RB-25</strain>
    </source>
</reference>
<dbReference type="Proteomes" id="UP000019030">
    <property type="component" value="Chromosome"/>
</dbReference>
<dbReference type="PANTHER" id="PTHR37089">
    <property type="entry name" value="PROTEIN U-RELATED"/>
    <property type="match status" value="1"/>
</dbReference>
<dbReference type="HOGENOM" id="CLU_070506_0_0_6"/>